<feature type="chain" id="PRO_5005519220" description="Chitin-binding type-2 domain-containing protein" evidence="2">
    <location>
        <begin position="20"/>
        <end position="265"/>
    </location>
</feature>
<feature type="compositionally biased region" description="Low complexity" evidence="1">
    <location>
        <begin position="106"/>
        <end position="117"/>
    </location>
</feature>
<name>A0A0K8S7P9_LYGHE</name>
<protein>
    <recommendedName>
        <fullName evidence="3">Chitin-binding type-2 domain-containing protein</fullName>
    </recommendedName>
</protein>
<dbReference type="Gene3D" id="2.170.140.10">
    <property type="entry name" value="Chitin binding domain"/>
    <property type="match status" value="1"/>
</dbReference>
<reference evidence="4" key="1">
    <citation type="submission" date="2014-09" db="EMBL/GenBank/DDBJ databases">
        <authorList>
            <person name="Magalhaes I.L.F."/>
            <person name="Oliveira U."/>
            <person name="Santos F.R."/>
            <person name="Vidigal T.H.D.A."/>
            <person name="Brescovit A.D."/>
            <person name="Santos A.J."/>
        </authorList>
    </citation>
    <scope>NUCLEOTIDE SEQUENCE</scope>
</reference>
<feature type="compositionally biased region" description="Basic and acidic residues" evidence="1">
    <location>
        <begin position="208"/>
        <end position="237"/>
    </location>
</feature>
<feature type="signal peptide" evidence="2">
    <location>
        <begin position="1"/>
        <end position="19"/>
    </location>
</feature>
<dbReference type="InterPro" id="IPR002557">
    <property type="entry name" value="Chitin-bd_dom"/>
</dbReference>
<sequence length="265" mass="28507">MTSAVAAVVLLATFTVVWTAPPNPCFRAQMPNDEDPYSFYKCDAGGKAHLWRCAAGTMYDRRTQICDWEDQVRGRNGQTGTGGGARPSNSGNRGRDGPNPSDGPKSSEVSSVRSGSGPFDKPSSYDGPALRYGPGSWSGSSSWSSSTSRAGSTSGKYYGYGGGSSGKKKDNEKIAVYVANLDWKSLAETAAYAYKKVKPILDCYVEYDSGKGKGKDDKGKDNKGKNKGKPKEKPKYESEEESEELPPPKDKAPPPPYPAKSRSRQ</sequence>
<keyword evidence="2" id="KW-0732">Signal</keyword>
<dbReference type="SMART" id="SM00494">
    <property type="entry name" value="ChtBD2"/>
    <property type="match status" value="1"/>
</dbReference>
<evidence type="ECO:0000313" key="4">
    <source>
        <dbReference type="EMBL" id="JAG49313.1"/>
    </source>
</evidence>
<dbReference type="PROSITE" id="PS50940">
    <property type="entry name" value="CHIT_BIND_II"/>
    <property type="match status" value="1"/>
</dbReference>
<dbReference type="Pfam" id="PF01607">
    <property type="entry name" value="CBM_14"/>
    <property type="match status" value="1"/>
</dbReference>
<evidence type="ECO:0000259" key="3">
    <source>
        <dbReference type="PROSITE" id="PS50940"/>
    </source>
</evidence>
<dbReference type="AlphaFoldDB" id="A0A0K8S7P9"/>
<dbReference type="GO" id="GO:0005576">
    <property type="term" value="C:extracellular region"/>
    <property type="evidence" value="ECO:0007669"/>
    <property type="project" value="InterPro"/>
</dbReference>
<accession>A0A0K8S7P9</accession>
<dbReference type="SUPFAM" id="SSF57625">
    <property type="entry name" value="Invertebrate chitin-binding proteins"/>
    <property type="match status" value="1"/>
</dbReference>
<feature type="region of interest" description="Disordered" evidence="1">
    <location>
        <begin position="207"/>
        <end position="265"/>
    </location>
</feature>
<dbReference type="InterPro" id="IPR036508">
    <property type="entry name" value="Chitin-bd_dom_sf"/>
</dbReference>
<dbReference type="GO" id="GO:0008061">
    <property type="term" value="F:chitin binding"/>
    <property type="evidence" value="ECO:0007669"/>
    <property type="project" value="InterPro"/>
</dbReference>
<feature type="compositionally biased region" description="Low complexity" evidence="1">
    <location>
        <begin position="135"/>
        <end position="157"/>
    </location>
</feature>
<dbReference type="EMBL" id="GBRD01016513">
    <property type="protein sequence ID" value="JAG49313.1"/>
    <property type="molecule type" value="Transcribed_RNA"/>
</dbReference>
<feature type="domain" description="Chitin-binding type-2" evidence="3">
    <location>
        <begin position="22"/>
        <end position="76"/>
    </location>
</feature>
<evidence type="ECO:0000256" key="1">
    <source>
        <dbReference type="SAM" id="MobiDB-lite"/>
    </source>
</evidence>
<organism evidence="4">
    <name type="scientific">Lygus hesperus</name>
    <name type="common">Western plant bug</name>
    <dbReference type="NCBI Taxonomy" id="30085"/>
    <lineage>
        <taxon>Eukaryota</taxon>
        <taxon>Metazoa</taxon>
        <taxon>Ecdysozoa</taxon>
        <taxon>Arthropoda</taxon>
        <taxon>Hexapoda</taxon>
        <taxon>Insecta</taxon>
        <taxon>Pterygota</taxon>
        <taxon>Neoptera</taxon>
        <taxon>Paraneoptera</taxon>
        <taxon>Hemiptera</taxon>
        <taxon>Heteroptera</taxon>
        <taxon>Panheteroptera</taxon>
        <taxon>Cimicomorpha</taxon>
        <taxon>Miridae</taxon>
        <taxon>Mirini</taxon>
        <taxon>Lygus</taxon>
    </lineage>
</organism>
<feature type="region of interest" description="Disordered" evidence="1">
    <location>
        <begin position="71"/>
        <end position="171"/>
    </location>
</feature>
<evidence type="ECO:0000256" key="2">
    <source>
        <dbReference type="SAM" id="SignalP"/>
    </source>
</evidence>
<proteinExistence type="predicted"/>